<evidence type="ECO:0000256" key="4">
    <source>
        <dbReference type="RuleBase" id="RU365069"/>
    </source>
</evidence>
<dbReference type="InterPro" id="IPR039481">
    <property type="entry name" value="EXOC2/Sec5_N_dom"/>
</dbReference>
<dbReference type="PANTHER" id="PTHR13043">
    <property type="entry name" value="EXOCYST COMPLEX COMPONENT SEC5"/>
    <property type="match status" value="1"/>
</dbReference>
<comment type="subunit">
    <text evidence="4">Component of the exocyst complex.</text>
</comment>
<comment type="function">
    <text evidence="4">Component of the exocyst complex involved in the docking of exocytic vesicles with fusion sites on the plasma membrane.</text>
</comment>
<organism evidence="6 7">
    <name type="scientific">Choiromyces venosus 120613-1</name>
    <dbReference type="NCBI Taxonomy" id="1336337"/>
    <lineage>
        <taxon>Eukaryota</taxon>
        <taxon>Fungi</taxon>
        <taxon>Dikarya</taxon>
        <taxon>Ascomycota</taxon>
        <taxon>Pezizomycotina</taxon>
        <taxon>Pezizomycetes</taxon>
        <taxon>Pezizales</taxon>
        <taxon>Tuberaceae</taxon>
        <taxon>Choiromyces</taxon>
    </lineage>
</organism>
<dbReference type="Pfam" id="PF15469">
    <property type="entry name" value="Sec5"/>
    <property type="match status" value="1"/>
</dbReference>
<dbReference type="STRING" id="1336337.A0A3N4J0A6"/>
<dbReference type="GO" id="GO:0006893">
    <property type="term" value="P:Golgi to plasma membrane transport"/>
    <property type="evidence" value="ECO:0007669"/>
    <property type="project" value="UniProtKB-UniRule"/>
</dbReference>
<dbReference type="OrthoDB" id="26242at2759"/>
<dbReference type="GO" id="GO:0000145">
    <property type="term" value="C:exocyst"/>
    <property type="evidence" value="ECO:0007669"/>
    <property type="project" value="UniProtKB-UniRule"/>
</dbReference>
<accession>A0A3N4J0A6</accession>
<comment type="similarity">
    <text evidence="1 4">Belongs to the SEC5 family.</text>
</comment>
<name>A0A3N4J0A6_9PEZI</name>
<proteinExistence type="inferred from homology"/>
<sequence length="969" mass="107331">MGDLRAEAALLKHYRLQDPFPETWSDPIEEAQIIQRQQFRASTSRYSILQEEGIAASLKGLVGGDVYSAGAVPEDEPDPLGTADSVVRVLGKRGLPVRDNVRLRNRYLVSSKTFSPTAFLRDVHATTPSPTLQQGLNYLSTSIAQKSGSLKLLVESNFDRFVAAKGTIEGVYKEMKENSFLDKGKESEWGVGKIRTYLNDAGSKADEVFGPAMRGRGREEGLRMALAVLEKHRAMLEMPGNLSECIKRKDYESLMDEYQKARSFLEESRKLVPTGDMAPVKEDHIHQLVIAETMWAEITIVIEDFKRDTWKRLVECPTEGNLLMELIGILLELGVEDNPVWLWLLSRYDYLKNRISTIFDRSRVEIEVLRRKVAEAPTPSPKSVAHHLRSPSRRAHVDSSKSLDTHLITSFWELVYSSLSALLSPSSGLVGELLSFQKTAQSFIDGENSLPGGIDDQSRKHHRLDPDDVRKLQEGICELAIMIRDCLAKFYTEPPVDDISTLYSPIPATPLSANAPVQDPNFALTSPAVPKTQAQKTDDEVYAFVPPGTNSLSGVYYMGKILVLTGNASVAICEMVGRFGRTDIAERFRAMVSGSRERAVVAVCAAWLKDAGDCKFLEDWTRAGDNRDVTRMPGLFGAFEREVISGMQAIVYLDKVVRSDSSVIPPPSAKLLSHVRAQFVRSLYKSLQGMVENAKKPLDLDAWDESQTDLASPVTSVAPRNLTAYSVDSKDKNVRILLTLSNLQLLRNDVVPELIGAFENAFSVKLTDESKTIRDAQSQIDAQLFEEYTKPLVSSLSDTIRLGVLSPSWSPPPGKLATTVRPYIYTALLSLVLVHSQITTTAPSLTHPILSYLLEAISKELLEAFKQRRKFSLGELLQAALDVEFVNQTLSQYNTPRASELQQGVYVELDRGSDAEARLGLREGLGGMKKILGELRGGSRAEFLCFRAKKSSSKKTVTGGPLAARANAE</sequence>
<evidence type="ECO:0000256" key="2">
    <source>
        <dbReference type="ARBA" id="ARBA00022448"/>
    </source>
</evidence>
<dbReference type="GO" id="GO:0006887">
    <property type="term" value="P:exocytosis"/>
    <property type="evidence" value="ECO:0007669"/>
    <property type="project" value="UniProtKB-KW"/>
</dbReference>
<gene>
    <name evidence="6" type="ORF">L873DRAFT_1839113</name>
</gene>
<dbReference type="InterPro" id="IPR029175">
    <property type="entry name" value="EXOC2/Sec5"/>
</dbReference>
<keyword evidence="7" id="KW-1185">Reference proteome</keyword>
<dbReference type="AlphaFoldDB" id="A0A3N4J0A6"/>
<keyword evidence="2 4" id="KW-0813">Transport</keyword>
<reference evidence="6 7" key="1">
    <citation type="journal article" date="2018" name="Nat. Ecol. Evol.">
        <title>Pezizomycetes genomes reveal the molecular basis of ectomycorrhizal truffle lifestyle.</title>
        <authorList>
            <person name="Murat C."/>
            <person name="Payen T."/>
            <person name="Noel B."/>
            <person name="Kuo A."/>
            <person name="Morin E."/>
            <person name="Chen J."/>
            <person name="Kohler A."/>
            <person name="Krizsan K."/>
            <person name="Balestrini R."/>
            <person name="Da Silva C."/>
            <person name="Montanini B."/>
            <person name="Hainaut M."/>
            <person name="Levati E."/>
            <person name="Barry K.W."/>
            <person name="Belfiori B."/>
            <person name="Cichocki N."/>
            <person name="Clum A."/>
            <person name="Dockter R.B."/>
            <person name="Fauchery L."/>
            <person name="Guy J."/>
            <person name="Iotti M."/>
            <person name="Le Tacon F."/>
            <person name="Lindquist E.A."/>
            <person name="Lipzen A."/>
            <person name="Malagnac F."/>
            <person name="Mello A."/>
            <person name="Molinier V."/>
            <person name="Miyauchi S."/>
            <person name="Poulain J."/>
            <person name="Riccioni C."/>
            <person name="Rubini A."/>
            <person name="Sitrit Y."/>
            <person name="Splivallo R."/>
            <person name="Traeger S."/>
            <person name="Wang M."/>
            <person name="Zifcakova L."/>
            <person name="Wipf D."/>
            <person name="Zambonelli A."/>
            <person name="Paolocci F."/>
            <person name="Nowrousian M."/>
            <person name="Ottonello S."/>
            <person name="Baldrian P."/>
            <person name="Spatafora J.W."/>
            <person name="Henrissat B."/>
            <person name="Nagy L.G."/>
            <person name="Aury J.M."/>
            <person name="Wincker P."/>
            <person name="Grigoriev I.V."/>
            <person name="Bonfante P."/>
            <person name="Martin F.M."/>
        </authorList>
    </citation>
    <scope>NUCLEOTIDE SEQUENCE [LARGE SCALE GENOMIC DNA]</scope>
    <source>
        <strain evidence="6 7">120613-1</strain>
    </source>
</reference>
<protein>
    <recommendedName>
        <fullName evidence="4">Exocyst complex component SEC5</fullName>
    </recommendedName>
</protein>
<evidence type="ECO:0000256" key="3">
    <source>
        <dbReference type="ARBA" id="ARBA00022483"/>
    </source>
</evidence>
<keyword evidence="4" id="KW-0653">Protein transport</keyword>
<keyword evidence="3 4" id="KW-0268">Exocytosis</keyword>
<evidence type="ECO:0000313" key="7">
    <source>
        <dbReference type="Proteomes" id="UP000276215"/>
    </source>
</evidence>
<dbReference type="Proteomes" id="UP000276215">
    <property type="component" value="Unassembled WGS sequence"/>
</dbReference>
<dbReference type="EMBL" id="ML120551">
    <property type="protein sequence ID" value="RPA89880.1"/>
    <property type="molecule type" value="Genomic_DNA"/>
</dbReference>
<dbReference type="GO" id="GO:0015031">
    <property type="term" value="P:protein transport"/>
    <property type="evidence" value="ECO:0007669"/>
    <property type="project" value="UniProtKB-KW"/>
</dbReference>
<evidence type="ECO:0000259" key="5">
    <source>
        <dbReference type="Pfam" id="PF15469"/>
    </source>
</evidence>
<evidence type="ECO:0000256" key="1">
    <source>
        <dbReference type="ARBA" id="ARBA00010578"/>
    </source>
</evidence>
<evidence type="ECO:0000313" key="6">
    <source>
        <dbReference type="EMBL" id="RPA89880.1"/>
    </source>
</evidence>
<feature type="domain" description="Exocyst complex component EXOC2/Sec5 N-terminal" evidence="5">
    <location>
        <begin position="77"/>
        <end position="946"/>
    </location>
</feature>
<dbReference type="PANTHER" id="PTHR13043:SF1">
    <property type="entry name" value="EXOCYST COMPLEX COMPONENT 2"/>
    <property type="match status" value="1"/>
</dbReference>